<proteinExistence type="predicted"/>
<name>A0A484X4T6_ECOLX</name>
<gene>
    <name evidence="1" type="ORF">NCTC9001_02368</name>
</gene>
<evidence type="ECO:0000313" key="2">
    <source>
        <dbReference type="Proteomes" id="UP000372890"/>
    </source>
</evidence>
<evidence type="ECO:0000313" key="1">
    <source>
        <dbReference type="EMBL" id="VFS17869.1"/>
    </source>
</evidence>
<protein>
    <submittedName>
        <fullName evidence="1">Uncharacterized protein</fullName>
    </submittedName>
</protein>
<dbReference type="AlphaFoldDB" id="A0A484X4T6"/>
<organism evidence="1 2">
    <name type="scientific">Escherichia coli</name>
    <dbReference type="NCBI Taxonomy" id="562"/>
    <lineage>
        <taxon>Bacteria</taxon>
        <taxon>Pseudomonadati</taxon>
        <taxon>Pseudomonadota</taxon>
        <taxon>Gammaproteobacteria</taxon>
        <taxon>Enterobacterales</taxon>
        <taxon>Enterobacteriaceae</taxon>
        <taxon>Escherichia</taxon>
    </lineage>
</organism>
<accession>A0A484X4T6</accession>
<dbReference type="Proteomes" id="UP000372890">
    <property type="component" value="Unassembled WGS sequence"/>
</dbReference>
<reference evidence="1 2" key="1">
    <citation type="submission" date="2019-03" db="EMBL/GenBank/DDBJ databases">
        <authorList>
            <consortium name="Pathogen Informatics"/>
        </authorList>
    </citation>
    <scope>NUCLEOTIDE SEQUENCE [LARGE SCALE GENOMIC DNA]</scope>
    <source>
        <strain evidence="1 2">NCTC9001</strain>
    </source>
</reference>
<sequence length="84" mass="9807">MGKGFSRVVSFRKKVCAQNKLLLDVYDKDLNLEQKKSIRLVIEGLKENSSIADLLKCFYHGSYMQGFKRNLALIYSVLYTKKRR</sequence>
<dbReference type="EMBL" id="CAADIS010000004">
    <property type="protein sequence ID" value="VFS17869.1"/>
    <property type="molecule type" value="Genomic_DNA"/>
</dbReference>